<dbReference type="InterPro" id="IPR001087">
    <property type="entry name" value="GDSL"/>
</dbReference>
<keyword evidence="2" id="KW-1185">Reference proteome</keyword>
<dbReference type="Proteomes" id="UP000230423">
    <property type="component" value="Unassembled WGS sequence"/>
</dbReference>
<feature type="non-terminal residue" evidence="1">
    <location>
        <position position="1"/>
    </location>
</feature>
<gene>
    <name evidence="1" type="ORF">TELCIR_21217</name>
</gene>
<dbReference type="AlphaFoldDB" id="A0A2G9THD4"/>
<accession>A0A2G9THD4</accession>
<name>A0A2G9THD4_TELCI</name>
<evidence type="ECO:0000313" key="1">
    <source>
        <dbReference type="EMBL" id="PIO57376.1"/>
    </source>
</evidence>
<dbReference type="InterPro" id="IPR038885">
    <property type="entry name" value="PLB1"/>
</dbReference>
<dbReference type="GO" id="GO:0006644">
    <property type="term" value="P:phospholipid metabolic process"/>
    <property type="evidence" value="ECO:0007669"/>
    <property type="project" value="TreeGrafter"/>
</dbReference>
<sequence>ILRKFNSAIVGASRGEGLYNTELNVAVSGRTSLDLPRQALDLIDRIRNRLDKGRLLNDWKLVTIFIGTNDIGKLRCIEK</sequence>
<organism evidence="1 2">
    <name type="scientific">Teladorsagia circumcincta</name>
    <name type="common">Brown stomach worm</name>
    <name type="synonym">Ostertagia circumcincta</name>
    <dbReference type="NCBI Taxonomy" id="45464"/>
    <lineage>
        <taxon>Eukaryota</taxon>
        <taxon>Metazoa</taxon>
        <taxon>Ecdysozoa</taxon>
        <taxon>Nematoda</taxon>
        <taxon>Chromadorea</taxon>
        <taxon>Rhabditida</taxon>
        <taxon>Rhabditina</taxon>
        <taxon>Rhabditomorpha</taxon>
        <taxon>Strongyloidea</taxon>
        <taxon>Trichostrongylidae</taxon>
        <taxon>Teladorsagia</taxon>
    </lineage>
</organism>
<dbReference type="PANTHER" id="PTHR21325">
    <property type="entry name" value="PHOSPHOLIPASE B, PLB1"/>
    <property type="match status" value="1"/>
</dbReference>
<evidence type="ECO:0000313" key="2">
    <source>
        <dbReference type="Proteomes" id="UP000230423"/>
    </source>
</evidence>
<dbReference type="Pfam" id="PF00657">
    <property type="entry name" value="Lipase_GDSL"/>
    <property type="match status" value="1"/>
</dbReference>
<dbReference type="OrthoDB" id="10265800at2759"/>
<reference evidence="1 2" key="1">
    <citation type="submission" date="2015-09" db="EMBL/GenBank/DDBJ databases">
        <title>Draft genome of the parasitic nematode Teladorsagia circumcincta isolate WARC Sus (inbred).</title>
        <authorList>
            <person name="Mitreva M."/>
        </authorList>
    </citation>
    <scope>NUCLEOTIDE SEQUENCE [LARGE SCALE GENOMIC DNA]</scope>
    <source>
        <strain evidence="1 2">S</strain>
    </source>
</reference>
<dbReference type="PANTHER" id="PTHR21325:SF31">
    <property type="entry name" value="GH22081P-RELATED"/>
    <property type="match status" value="1"/>
</dbReference>
<dbReference type="GO" id="GO:0004620">
    <property type="term" value="F:phospholipase activity"/>
    <property type="evidence" value="ECO:0007669"/>
    <property type="project" value="InterPro"/>
</dbReference>
<protein>
    <submittedName>
        <fullName evidence="1">Uncharacterized protein</fullName>
    </submittedName>
</protein>
<dbReference type="EMBL" id="KZ371260">
    <property type="protein sequence ID" value="PIO57376.1"/>
    <property type="molecule type" value="Genomic_DNA"/>
</dbReference>
<feature type="non-terminal residue" evidence="1">
    <location>
        <position position="79"/>
    </location>
</feature>
<proteinExistence type="predicted"/>
<dbReference type="SUPFAM" id="SSF52266">
    <property type="entry name" value="SGNH hydrolase"/>
    <property type="match status" value="1"/>
</dbReference>